<protein>
    <submittedName>
        <fullName evidence="2">Uncharacterized protein</fullName>
    </submittedName>
</protein>
<sequence>MLIHVRRAIVAIAVGALAFAGALVAMSSSATAAAPTCVPPAVVKWVGVSQYVCVIPADEPSPGATTPGGEDSSGPGAPSCDLAAAPAPSGLVAEHLLEGPYCLGTRFCVTTDLIVPLALPDGEPPNEDSEERYRWCSTGGAYQLESSWWTGENEPPSLLERALSAIGQIDLATPTLRTSPTGRTLVTLDTWFWASGASTSATGSAFDLVATATFASMSVDPGDGSGAFSCPLTTTRAAAESDCRHAYRRASLGGSTSVEGRPAYSASVRLVYDLSFTVGGTPVVVPGAPTTLEAPVASAPIRVDEVQSIVTEVD</sequence>
<dbReference type="Proteomes" id="UP000620591">
    <property type="component" value="Unassembled WGS sequence"/>
</dbReference>
<organism evidence="2 3">
    <name type="scientific">Aeromicrobium senzhongii</name>
    <dbReference type="NCBI Taxonomy" id="2663859"/>
    <lineage>
        <taxon>Bacteria</taxon>
        <taxon>Bacillati</taxon>
        <taxon>Actinomycetota</taxon>
        <taxon>Actinomycetes</taxon>
        <taxon>Propionibacteriales</taxon>
        <taxon>Nocardioidaceae</taxon>
        <taxon>Aeromicrobium</taxon>
    </lineage>
</organism>
<dbReference type="EMBL" id="JACTVM010000002">
    <property type="protein sequence ID" value="MBC9226003.1"/>
    <property type="molecule type" value="Genomic_DNA"/>
</dbReference>
<evidence type="ECO:0000313" key="3">
    <source>
        <dbReference type="Proteomes" id="UP000620591"/>
    </source>
</evidence>
<keyword evidence="1" id="KW-0732">Signal</keyword>
<feature type="chain" id="PRO_5034644316" evidence="1">
    <location>
        <begin position="33"/>
        <end position="314"/>
    </location>
</feature>
<accession>A0A8I0EV87</accession>
<gene>
    <name evidence="2" type="ORF">IBG24_06735</name>
</gene>
<feature type="signal peptide" evidence="1">
    <location>
        <begin position="1"/>
        <end position="32"/>
    </location>
</feature>
<proteinExistence type="predicted"/>
<evidence type="ECO:0000313" key="2">
    <source>
        <dbReference type="EMBL" id="MBC9226003.1"/>
    </source>
</evidence>
<comment type="caution">
    <text evidence="2">The sequence shown here is derived from an EMBL/GenBank/DDBJ whole genome shotgun (WGS) entry which is preliminary data.</text>
</comment>
<dbReference type="AlphaFoldDB" id="A0A8I0EV87"/>
<evidence type="ECO:0000256" key="1">
    <source>
        <dbReference type="SAM" id="SignalP"/>
    </source>
</evidence>
<reference evidence="2" key="1">
    <citation type="submission" date="2020-09" db="EMBL/GenBank/DDBJ databases">
        <title>Novel species in genus Aeromicrobium.</title>
        <authorList>
            <person name="Zhang G."/>
        </authorList>
    </citation>
    <scope>NUCLEOTIDE SEQUENCE</scope>
    <source>
        <strain evidence="2">Zg-636</strain>
    </source>
</reference>
<name>A0A8I0EV87_9ACTN</name>
<dbReference type="RefSeq" id="WP_187769055.1">
    <property type="nucleotide sequence ID" value="NZ_JACTVM010000002.1"/>
</dbReference>